<dbReference type="OrthoDB" id="10573579at2759"/>
<dbReference type="Proteomes" id="UP000789759">
    <property type="component" value="Unassembled WGS sequence"/>
</dbReference>
<organism evidence="1 2">
    <name type="scientific">Cetraspora pellucida</name>
    <dbReference type="NCBI Taxonomy" id="1433469"/>
    <lineage>
        <taxon>Eukaryota</taxon>
        <taxon>Fungi</taxon>
        <taxon>Fungi incertae sedis</taxon>
        <taxon>Mucoromycota</taxon>
        <taxon>Glomeromycotina</taxon>
        <taxon>Glomeromycetes</taxon>
        <taxon>Diversisporales</taxon>
        <taxon>Gigasporaceae</taxon>
        <taxon>Cetraspora</taxon>
    </lineage>
</organism>
<comment type="caution">
    <text evidence="1">The sequence shown here is derived from an EMBL/GenBank/DDBJ whole genome shotgun (WGS) entry which is preliminary data.</text>
</comment>
<sequence>MKKAELVYDEFTELNNSNKVNLVVKLFLAKGLEKKVCSVVYIRNSKCIQQRKNKEFREAAIGSLKIIDFFSNTQLPVANSDNEELNEESDEKLGKELNEKKIFRAIEFVNQIINKEALIKTEEAYYIAVLYFLRLLLQGQKKMKTSKTVIYIINDRL</sequence>
<proteinExistence type="predicted"/>
<protein>
    <submittedName>
        <fullName evidence="1">10986_t:CDS:1</fullName>
    </submittedName>
</protein>
<reference evidence="1" key="1">
    <citation type="submission" date="2021-06" db="EMBL/GenBank/DDBJ databases">
        <authorList>
            <person name="Kallberg Y."/>
            <person name="Tangrot J."/>
            <person name="Rosling A."/>
        </authorList>
    </citation>
    <scope>NUCLEOTIDE SEQUENCE</scope>
    <source>
        <strain evidence="1">FL966</strain>
    </source>
</reference>
<evidence type="ECO:0000313" key="2">
    <source>
        <dbReference type="Proteomes" id="UP000789759"/>
    </source>
</evidence>
<gene>
    <name evidence="1" type="ORF">CPELLU_LOCUS7907</name>
</gene>
<evidence type="ECO:0000313" key="1">
    <source>
        <dbReference type="EMBL" id="CAG8620694.1"/>
    </source>
</evidence>
<accession>A0A9N9D2M6</accession>
<name>A0A9N9D2M6_9GLOM</name>
<dbReference type="AlphaFoldDB" id="A0A9N9D2M6"/>
<dbReference type="EMBL" id="CAJVQA010005433">
    <property type="protein sequence ID" value="CAG8620694.1"/>
    <property type="molecule type" value="Genomic_DNA"/>
</dbReference>
<keyword evidence="2" id="KW-1185">Reference proteome</keyword>